<keyword evidence="1" id="KW-0808">Transferase</keyword>
<keyword evidence="1" id="KW-0012">Acyltransferase</keyword>
<accession>A0A8S3VIH3</accession>
<keyword evidence="2" id="KW-1185">Reference proteome</keyword>
<proteinExistence type="predicted"/>
<dbReference type="OrthoDB" id="2400221at2759"/>
<sequence>METEIDMGEKITNVHLQKTSRCSLVCFSNIRQYTETVQTIKAATLAFNFATKKDQKDVTLNEISPLLDEIQSIHAVIKDETREILQTLENSTSLLDFLRELIDEDIRNLIDAVEEHSEQYVRESTVSDLIEVKRFFQPILKGDFQIDISGLFEKLQSQTIETGIQNVAEKIVVCRDNLHSLIALYKNVANRGERTVEVIDNIVKKGIIMFSLHQKNCIVSVKYEQNGKKHKHSNADLSDLRSRALLLMNAEEKDRTKKSTRKEQLQIFVNLVDQSFEIAHLCMRLKESGHFEFSSYDKICKKDDMLLLINRLQNQFDSWMSEINECRNRHYYMNFLYSNQLYELYRYLHGDAKTKISLQLF</sequence>
<protein>
    <submittedName>
        <fullName evidence="1">RNF213</fullName>
        <ecNumber evidence="1">2.3.2.27</ecNumber>
    </submittedName>
</protein>
<evidence type="ECO:0000313" key="2">
    <source>
        <dbReference type="Proteomes" id="UP000683360"/>
    </source>
</evidence>
<dbReference type="GO" id="GO:0061630">
    <property type="term" value="F:ubiquitin protein ligase activity"/>
    <property type="evidence" value="ECO:0007669"/>
    <property type="project" value="UniProtKB-EC"/>
</dbReference>
<reference evidence="1" key="1">
    <citation type="submission" date="2021-03" db="EMBL/GenBank/DDBJ databases">
        <authorList>
            <person name="Bekaert M."/>
        </authorList>
    </citation>
    <scope>NUCLEOTIDE SEQUENCE</scope>
</reference>
<gene>
    <name evidence="1" type="ORF">MEDL_66102</name>
</gene>
<comment type="caution">
    <text evidence="1">The sequence shown here is derived from an EMBL/GenBank/DDBJ whole genome shotgun (WGS) entry which is preliminary data.</text>
</comment>
<dbReference type="Proteomes" id="UP000683360">
    <property type="component" value="Unassembled WGS sequence"/>
</dbReference>
<evidence type="ECO:0000313" key="1">
    <source>
        <dbReference type="EMBL" id="CAG2254603.1"/>
    </source>
</evidence>
<dbReference type="EMBL" id="CAJPWZ010003250">
    <property type="protein sequence ID" value="CAG2254603.1"/>
    <property type="molecule type" value="Genomic_DNA"/>
</dbReference>
<name>A0A8S3VIH3_MYTED</name>
<organism evidence="1 2">
    <name type="scientific">Mytilus edulis</name>
    <name type="common">Blue mussel</name>
    <dbReference type="NCBI Taxonomy" id="6550"/>
    <lineage>
        <taxon>Eukaryota</taxon>
        <taxon>Metazoa</taxon>
        <taxon>Spiralia</taxon>
        <taxon>Lophotrochozoa</taxon>
        <taxon>Mollusca</taxon>
        <taxon>Bivalvia</taxon>
        <taxon>Autobranchia</taxon>
        <taxon>Pteriomorphia</taxon>
        <taxon>Mytilida</taxon>
        <taxon>Mytiloidea</taxon>
        <taxon>Mytilidae</taxon>
        <taxon>Mytilinae</taxon>
        <taxon>Mytilus</taxon>
    </lineage>
</organism>
<dbReference type="EC" id="2.3.2.27" evidence="1"/>
<dbReference type="AlphaFoldDB" id="A0A8S3VIH3"/>